<sequence>MKIVAQMEFKSPAMKNRKPSKNKDTPAIISEFSISIKLKIVFYYKNY</sequence>
<organism evidence="1 2">
    <name type="scientific">Candidatus Nitrosocosmicus arcticus</name>
    <dbReference type="NCBI Taxonomy" id="2035267"/>
    <lineage>
        <taxon>Archaea</taxon>
        <taxon>Nitrososphaerota</taxon>
        <taxon>Nitrososphaeria</taxon>
        <taxon>Nitrososphaerales</taxon>
        <taxon>Nitrososphaeraceae</taxon>
        <taxon>Candidatus Nitrosocosmicus</taxon>
    </lineage>
</organism>
<protein>
    <submittedName>
        <fullName evidence="1">Uncharacterized protein</fullName>
    </submittedName>
</protein>
<dbReference type="EMBL" id="VOAH01000011">
    <property type="protein sequence ID" value="TVP39858.1"/>
    <property type="molecule type" value="Genomic_DNA"/>
</dbReference>
<dbReference type="Proteomes" id="UP000315289">
    <property type="component" value="Unassembled WGS sequence"/>
</dbReference>
<evidence type="ECO:0000313" key="1">
    <source>
        <dbReference type="EMBL" id="TVP39858.1"/>
    </source>
</evidence>
<accession>A0A557STE6</accession>
<gene>
    <name evidence="1" type="ORF">NARC_110070</name>
</gene>
<dbReference type="AlphaFoldDB" id="A0A557STE6"/>
<name>A0A557STE6_9ARCH</name>
<evidence type="ECO:0000313" key="2">
    <source>
        <dbReference type="Proteomes" id="UP000315289"/>
    </source>
</evidence>
<comment type="caution">
    <text evidence="1">The sequence shown here is derived from an EMBL/GenBank/DDBJ whole genome shotgun (WGS) entry which is preliminary data.</text>
</comment>
<reference evidence="1 2" key="1">
    <citation type="journal article" date="2019" name="Front. Microbiol.">
        <title>Ammonia Oxidation by the Arctic Terrestrial Thaumarchaeote Candidatus Nitrosocosmicus arcticus Is Stimulated by Increasing Temperatures.</title>
        <authorList>
            <person name="Alves R.J.E."/>
            <person name="Kerou M."/>
            <person name="Zappe A."/>
            <person name="Bittner R."/>
            <person name="Abby S.S."/>
            <person name="Schmidt H.A."/>
            <person name="Pfeifer K."/>
            <person name="Schleper C."/>
        </authorList>
    </citation>
    <scope>NUCLEOTIDE SEQUENCE [LARGE SCALE GENOMIC DNA]</scope>
    <source>
        <strain evidence="1 2">Kfb</strain>
    </source>
</reference>
<proteinExistence type="predicted"/>
<keyword evidence="2" id="KW-1185">Reference proteome</keyword>